<dbReference type="Proteomes" id="UP000050940">
    <property type="component" value="Unassembled WGS sequence"/>
</dbReference>
<dbReference type="OrthoDB" id="6002199at2"/>
<dbReference type="RefSeq" id="WP_057640599.1">
    <property type="nucleotide sequence ID" value="NZ_LDJP01000038.1"/>
</dbReference>
<evidence type="ECO:0000313" key="1">
    <source>
        <dbReference type="EMBL" id="KRG86025.1"/>
    </source>
</evidence>
<reference evidence="1 2" key="1">
    <citation type="submission" date="2015-05" db="EMBL/GenBank/DDBJ databases">
        <title>Genome sequencing and analysis of members of genus Stenotrophomonas.</title>
        <authorList>
            <person name="Patil P.P."/>
            <person name="Midha S."/>
            <person name="Patil P.B."/>
        </authorList>
    </citation>
    <scope>NUCLEOTIDE SEQUENCE [LARGE SCALE GENOMIC DNA]</scope>
    <source>
        <strain evidence="1 2">JCM 16244</strain>
    </source>
</reference>
<dbReference type="EMBL" id="LDJP01000038">
    <property type="protein sequence ID" value="KRG86025.1"/>
    <property type="molecule type" value="Genomic_DNA"/>
</dbReference>
<dbReference type="AlphaFoldDB" id="A0A0R0DV32"/>
<sequence>MLGLKSLFPPADPWPLKFRYHDFGVRCYNTLRCQVIYNNYCFTRSFLYEPSGPPIRTDWKDSWSAGHGIGNEFASPVEADWISLDGTRHQARIDLAELFKDRLVRHNVSKDDIPEGWLAAWRVDPLGVDILMEVNDRTINVYMKALIATKEPQIPGNPRSTGRRDLILVWTHTY</sequence>
<evidence type="ECO:0000313" key="2">
    <source>
        <dbReference type="Proteomes" id="UP000050940"/>
    </source>
</evidence>
<comment type="caution">
    <text evidence="1">The sequence shown here is derived from an EMBL/GenBank/DDBJ whole genome shotgun (WGS) entry which is preliminary data.</text>
</comment>
<name>A0A0R0DV32_9GAMM</name>
<keyword evidence="2" id="KW-1185">Reference proteome</keyword>
<protein>
    <submittedName>
        <fullName evidence="1">Uncharacterized protein</fullName>
    </submittedName>
</protein>
<gene>
    <name evidence="1" type="ORF">ABB34_07345</name>
</gene>
<proteinExistence type="predicted"/>
<organism evidence="1 2">
    <name type="scientific">Stenotrophomonas daejeonensis</name>
    <dbReference type="NCBI Taxonomy" id="659018"/>
    <lineage>
        <taxon>Bacteria</taxon>
        <taxon>Pseudomonadati</taxon>
        <taxon>Pseudomonadota</taxon>
        <taxon>Gammaproteobacteria</taxon>
        <taxon>Lysobacterales</taxon>
        <taxon>Lysobacteraceae</taxon>
        <taxon>Stenotrophomonas</taxon>
    </lineage>
</organism>
<accession>A0A0R0DV32</accession>
<dbReference type="PATRIC" id="fig|659018.3.peg.1397"/>